<keyword evidence="2" id="KW-0677">Repeat</keyword>
<dbReference type="Pfam" id="PF00931">
    <property type="entry name" value="NB-ARC"/>
    <property type="match status" value="2"/>
</dbReference>
<feature type="domain" description="Disease resistance N-terminal" evidence="7">
    <location>
        <begin position="38"/>
        <end position="103"/>
    </location>
</feature>
<dbReference type="PANTHER" id="PTHR36766">
    <property type="entry name" value="PLANT BROAD-SPECTRUM MILDEW RESISTANCE PROTEIN RPW8"/>
    <property type="match status" value="1"/>
</dbReference>
<proteinExistence type="predicted"/>
<dbReference type="PANTHER" id="PTHR36766:SF40">
    <property type="entry name" value="DISEASE RESISTANCE PROTEIN RGA3"/>
    <property type="match status" value="1"/>
</dbReference>
<name>A0A498KHY7_MALDO</name>
<keyword evidence="5" id="KW-0067">ATP-binding</keyword>
<reference evidence="9 10" key="1">
    <citation type="submission" date="2018-10" db="EMBL/GenBank/DDBJ databases">
        <title>A high-quality apple genome assembly.</title>
        <authorList>
            <person name="Hu J."/>
        </authorList>
    </citation>
    <scope>NUCLEOTIDE SEQUENCE [LARGE SCALE GENOMIC DNA]</scope>
    <source>
        <strain evidence="10">cv. HFTH1</strain>
        <tissue evidence="9">Young leaf</tissue>
    </source>
</reference>
<dbReference type="Gene3D" id="3.80.10.10">
    <property type="entry name" value="Ribonuclease Inhibitor"/>
    <property type="match status" value="2"/>
</dbReference>
<accession>A0A498KHY7</accession>
<dbReference type="SUPFAM" id="SSF52540">
    <property type="entry name" value="P-loop containing nucleoside triphosphate hydrolases"/>
    <property type="match status" value="1"/>
</dbReference>
<dbReference type="GO" id="GO:0005524">
    <property type="term" value="F:ATP binding"/>
    <property type="evidence" value="ECO:0007669"/>
    <property type="project" value="UniProtKB-KW"/>
</dbReference>
<dbReference type="Pfam" id="PF18052">
    <property type="entry name" value="Rx_N"/>
    <property type="match status" value="1"/>
</dbReference>
<protein>
    <recommendedName>
        <fullName evidence="11">Rx N-terminal domain-containing protein</fullName>
    </recommendedName>
</protein>
<evidence type="ECO:0000313" key="10">
    <source>
        <dbReference type="Proteomes" id="UP000290289"/>
    </source>
</evidence>
<evidence type="ECO:0000256" key="1">
    <source>
        <dbReference type="ARBA" id="ARBA00022614"/>
    </source>
</evidence>
<feature type="domain" description="R13L1/DRL21-like LRR repeat region" evidence="8">
    <location>
        <begin position="401"/>
        <end position="527"/>
    </location>
</feature>
<dbReference type="SUPFAM" id="SSF52058">
    <property type="entry name" value="L domain-like"/>
    <property type="match status" value="1"/>
</dbReference>
<dbReference type="EMBL" id="RDQH01000328">
    <property type="protein sequence ID" value="RXI05182.1"/>
    <property type="molecule type" value="Genomic_DNA"/>
</dbReference>
<feature type="domain" description="NB-ARC" evidence="6">
    <location>
        <begin position="189"/>
        <end position="230"/>
    </location>
</feature>
<sequence>MAAALIGEAFLSASIKVLCDGITSTEFIDLFRCKKLDESLLVKLKITLLALYAVLSDAEEKQIVNPAVRNWLDELKHAVFDAEDLLDEIDTEALRCKVEGEDQSDKLTSKVWNFFSTSHNSFYLNMNGRIKELFQRLEQLATEKDVFGLREVHGVKVSIELQQPPWLMSVVDDDKKYLLTVLLSDDASDNDVCVPAIVGIGGVGKTALAQILYNDDKVKEHFALRAWACVYEDYDAIKEQIRGKKFLFVLDDLWNVKYLDWECFRIPFTSGARRSKVIVTSRSTNVASIKQNVPIHKLKPLFNEVPDSIGHLIHLRYMDVSYTSIERLPDIVCTLYNLQTLLLSNCSSLTKLPAGIPKLINLHHLNFKGTNIGEMPSEMGRLKGLRTLTTFIVGKSTGSCIKQLRELSHLRGKLSILKLRNVLDLEDAVRANLKNKKDLKELELAWGDEDTNDSEKERHVLDKLQPSVNLEKLAISFYGGISFPNWLGNSNSLSNIQFMRLSDCSHCLSLPSFGQLPTLKVLYIERMKSVMTVGIEFYGGNGTPVIKPFQSLEKLAFKKMPEWEEWQPSSSGGQQPDFPRLQELILDNCPKLRGLPYHLPCLKKLSASECGVLQGGTATFTIDCLKQLRINECPGVLTLLDTKSLSLLQFLNIQNVVGVKCLPKKMVHSLNFLHHLGLYNCPSLESFPGVRTCHDFSFVKLLVLELKSITPLKIQTLKKLIGNWTAKCNGLPLIARALGGLLRGTISGFEEWHHILNSNTWELPSIARILPICRRAENHIKYATLLGQRDTQQSGSFLSVAFAWNFVSRLCSGFSSSRHRYALFDVLLAIAALLAYGS</sequence>
<evidence type="ECO:0000256" key="4">
    <source>
        <dbReference type="ARBA" id="ARBA00022821"/>
    </source>
</evidence>
<evidence type="ECO:0008006" key="11">
    <source>
        <dbReference type="Google" id="ProtNLM"/>
    </source>
</evidence>
<dbReference type="GO" id="GO:0051707">
    <property type="term" value="P:response to other organism"/>
    <property type="evidence" value="ECO:0007669"/>
    <property type="project" value="UniProtKB-ARBA"/>
</dbReference>
<dbReference type="GO" id="GO:0006952">
    <property type="term" value="P:defense response"/>
    <property type="evidence" value="ECO:0007669"/>
    <property type="project" value="UniProtKB-KW"/>
</dbReference>
<evidence type="ECO:0000259" key="6">
    <source>
        <dbReference type="Pfam" id="PF00931"/>
    </source>
</evidence>
<evidence type="ECO:0000259" key="7">
    <source>
        <dbReference type="Pfam" id="PF18052"/>
    </source>
</evidence>
<comment type="caution">
    <text evidence="9">The sequence shown here is derived from an EMBL/GenBank/DDBJ whole genome shotgun (WGS) entry which is preliminary data.</text>
</comment>
<dbReference type="Proteomes" id="UP000290289">
    <property type="component" value="Chromosome 2"/>
</dbReference>
<dbReference type="InterPro" id="IPR056789">
    <property type="entry name" value="LRR_R13L1-DRL21"/>
</dbReference>
<dbReference type="Gene3D" id="3.40.50.300">
    <property type="entry name" value="P-loop containing nucleotide triphosphate hydrolases"/>
    <property type="match status" value="2"/>
</dbReference>
<evidence type="ECO:0000313" key="9">
    <source>
        <dbReference type="EMBL" id="RXI05182.1"/>
    </source>
</evidence>
<dbReference type="GO" id="GO:0043531">
    <property type="term" value="F:ADP binding"/>
    <property type="evidence" value="ECO:0007669"/>
    <property type="project" value="InterPro"/>
</dbReference>
<keyword evidence="3" id="KW-0547">Nucleotide-binding</keyword>
<dbReference type="Gene3D" id="1.20.5.4130">
    <property type="match status" value="1"/>
</dbReference>
<keyword evidence="4" id="KW-0611">Plant defense</keyword>
<dbReference type="InterPro" id="IPR041118">
    <property type="entry name" value="Rx_N"/>
</dbReference>
<keyword evidence="10" id="KW-1185">Reference proteome</keyword>
<evidence type="ECO:0000256" key="2">
    <source>
        <dbReference type="ARBA" id="ARBA00022737"/>
    </source>
</evidence>
<dbReference type="InterPro" id="IPR032675">
    <property type="entry name" value="LRR_dom_sf"/>
</dbReference>
<evidence type="ECO:0000256" key="5">
    <source>
        <dbReference type="ARBA" id="ARBA00022840"/>
    </source>
</evidence>
<gene>
    <name evidence="9" type="ORF">DVH24_006439</name>
</gene>
<evidence type="ECO:0000256" key="3">
    <source>
        <dbReference type="ARBA" id="ARBA00022741"/>
    </source>
</evidence>
<dbReference type="InterPro" id="IPR027417">
    <property type="entry name" value="P-loop_NTPase"/>
</dbReference>
<feature type="domain" description="NB-ARC" evidence="6">
    <location>
        <begin position="235"/>
        <end position="292"/>
    </location>
</feature>
<dbReference type="AlphaFoldDB" id="A0A498KHY7"/>
<keyword evidence="1" id="KW-0433">Leucine-rich repeat</keyword>
<evidence type="ECO:0000259" key="8">
    <source>
        <dbReference type="Pfam" id="PF25019"/>
    </source>
</evidence>
<dbReference type="InterPro" id="IPR002182">
    <property type="entry name" value="NB-ARC"/>
</dbReference>
<dbReference type="Pfam" id="PF25019">
    <property type="entry name" value="LRR_R13L1-DRL21"/>
    <property type="match status" value="1"/>
</dbReference>
<organism evidence="9 10">
    <name type="scientific">Malus domestica</name>
    <name type="common">Apple</name>
    <name type="synonym">Pyrus malus</name>
    <dbReference type="NCBI Taxonomy" id="3750"/>
    <lineage>
        <taxon>Eukaryota</taxon>
        <taxon>Viridiplantae</taxon>
        <taxon>Streptophyta</taxon>
        <taxon>Embryophyta</taxon>
        <taxon>Tracheophyta</taxon>
        <taxon>Spermatophyta</taxon>
        <taxon>Magnoliopsida</taxon>
        <taxon>eudicotyledons</taxon>
        <taxon>Gunneridae</taxon>
        <taxon>Pentapetalae</taxon>
        <taxon>rosids</taxon>
        <taxon>fabids</taxon>
        <taxon>Rosales</taxon>
        <taxon>Rosaceae</taxon>
        <taxon>Amygdaloideae</taxon>
        <taxon>Maleae</taxon>
        <taxon>Malus</taxon>
    </lineage>
</organism>